<dbReference type="EMBL" id="JAJNDB010000011">
    <property type="protein sequence ID" value="MCD2198208.1"/>
    <property type="molecule type" value="Genomic_DNA"/>
</dbReference>
<protein>
    <recommendedName>
        <fullName evidence="4">Autophagy-related protein 2</fullName>
    </recommendedName>
</protein>
<dbReference type="RefSeq" id="WP_230740938.1">
    <property type="nucleotide sequence ID" value="NZ_JAJNDB010000011.1"/>
</dbReference>
<sequence length="64" mass="7209">MSDPAKRAEEIEQRYVGEHEHTEELLEGLDPEQPEEQKTTRNVAGAAPDTKSEDDVDAMSREDP</sequence>
<accession>A0ABS8PJH5</accession>
<name>A0ABS8PJH5_9PSEU</name>
<comment type="caution">
    <text evidence="2">The sequence shown here is derived from an EMBL/GenBank/DDBJ whole genome shotgun (WGS) entry which is preliminary data.</text>
</comment>
<feature type="compositionally biased region" description="Basic and acidic residues" evidence="1">
    <location>
        <begin position="50"/>
        <end position="64"/>
    </location>
</feature>
<organism evidence="2 3">
    <name type="scientific">Actinomycetospora endophytica</name>
    <dbReference type="NCBI Taxonomy" id="2291215"/>
    <lineage>
        <taxon>Bacteria</taxon>
        <taxon>Bacillati</taxon>
        <taxon>Actinomycetota</taxon>
        <taxon>Actinomycetes</taxon>
        <taxon>Pseudonocardiales</taxon>
        <taxon>Pseudonocardiaceae</taxon>
        <taxon>Actinomycetospora</taxon>
    </lineage>
</organism>
<feature type="compositionally biased region" description="Basic and acidic residues" evidence="1">
    <location>
        <begin position="1"/>
        <end position="24"/>
    </location>
</feature>
<feature type="region of interest" description="Disordered" evidence="1">
    <location>
        <begin position="1"/>
        <end position="64"/>
    </location>
</feature>
<keyword evidence="3" id="KW-1185">Reference proteome</keyword>
<evidence type="ECO:0000256" key="1">
    <source>
        <dbReference type="SAM" id="MobiDB-lite"/>
    </source>
</evidence>
<evidence type="ECO:0008006" key="4">
    <source>
        <dbReference type="Google" id="ProtNLM"/>
    </source>
</evidence>
<evidence type="ECO:0000313" key="2">
    <source>
        <dbReference type="EMBL" id="MCD2198208.1"/>
    </source>
</evidence>
<proteinExistence type="predicted"/>
<gene>
    <name evidence="2" type="ORF">LQ327_33060</name>
</gene>
<evidence type="ECO:0000313" key="3">
    <source>
        <dbReference type="Proteomes" id="UP001199469"/>
    </source>
</evidence>
<dbReference type="Proteomes" id="UP001199469">
    <property type="component" value="Unassembled WGS sequence"/>
</dbReference>
<reference evidence="2 3" key="1">
    <citation type="submission" date="2021-11" db="EMBL/GenBank/DDBJ databases">
        <title>Draft genome sequence of Actinomycetospora sp. SF1 isolated from the rhizosphere soil.</title>
        <authorList>
            <person name="Duangmal K."/>
            <person name="Chantavorakit T."/>
        </authorList>
    </citation>
    <scope>NUCLEOTIDE SEQUENCE [LARGE SCALE GENOMIC DNA]</scope>
    <source>
        <strain evidence="2 3">TBRC 5722</strain>
    </source>
</reference>
<feature type="compositionally biased region" description="Acidic residues" evidence="1">
    <location>
        <begin position="25"/>
        <end position="34"/>
    </location>
</feature>